<sequence length="174" mass="18422">MIPSSTHTHSDSDWPTPALDSWFYSLITSTVDPIIACDLHGNICAWNHGAQQTFGIPAKQSLGKNLNRLFASYASSPLAPAPASATTSAETVPPPAPAGSIAEFAADESTLYPSTPEEILALQAAPSKRLVSRMVKDRTQRLFLESLSAIFEKPAATSLAPSTPAAFLPQSTPM</sequence>
<dbReference type="InterPro" id="IPR013767">
    <property type="entry name" value="PAS_fold"/>
</dbReference>
<dbReference type="GO" id="GO:0006355">
    <property type="term" value="P:regulation of DNA-templated transcription"/>
    <property type="evidence" value="ECO:0007669"/>
    <property type="project" value="InterPro"/>
</dbReference>
<organism evidence="2 3">
    <name type="scientific">Mortierella alpina</name>
    <name type="common">Oleaginous fungus</name>
    <name type="synonym">Mortierella renispora</name>
    <dbReference type="NCBI Taxonomy" id="64518"/>
    <lineage>
        <taxon>Eukaryota</taxon>
        <taxon>Fungi</taxon>
        <taxon>Fungi incertae sedis</taxon>
        <taxon>Mucoromycota</taxon>
        <taxon>Mortierellomycotina</taxon>
        <taxon>Mortierellomycetes</taxon>
        <taxon>Mortierellales</taxon>
        <taxon>Mortierellaceae</taxon>
        <taxon>Mortierella</taxon>
    </lineage>
</organism>
<dbReference type="Pfam" id="PF00989">
    <property type="entry name" value="PAS"/>
    <property type="match status" value="1"/>
</dbReference>
<dbReference type="Proteomes" id="UP000738359">
    <property type="component" value="Unassembled WGS sequence"/>
</dbReference>
<feature type="domain" description="PAS" evidence="1">
    <location>
        <begin position="19"/>
        <end position="66"/>
    </location>
</feature>
<dbReference type="OrthoDB" id="2449304at2759"/>
<dbReference type="EMBL" id="JAAAHY010002829">
    <property type="protein sequence ID" value="KAF9943867.1"/>
    <property type="molecule type" value="Genomic_DNA"/>
</dbReference>
<dbReference type="NCBIfam" id="TIGR00229">
    <property type="entry name" value="sensory_box"/>
    <property type="match status" value="1"/>
</dbReference>
<comment type="caution">
    <text evidence="2">The sequence shown here is derived from an EMBL/GenBank/DDBJ whole genome shotgun (WGS) entry which is preliminary data.</text>
</comment>
<dbReference type="Gene3D" id="3.30.450.20">
    <property type="entry name" value="PAS domain"/>
    <property type="match status" value="1"/>
</dbReference>
<gene>
    <name evidence="2" type="ORF">BGZ70_005342</name>
</gene>
<dbReference type="InterPro" id="IPR000014">
    <property type="entry name" value="PAS"/>
</dbReference>
<dbReference type="SUPFAM" id="SSF55785">
    <property type="entry name" value="PYP-like sensor domain (PAS domain)"/>
    <property type="match status" value="1"/>
</dbReference>
<dbReference type="InterPro" id="IPR035965">
    <property type="entry name" value="PAS-like_dom_sf"/>
</dbReference>
<evidence type="ECO:0000259" key="1">
    <source>
        <dbReference type="PROSITE" id="PS50112"/>
    </source>
</evidence>
<evidence type="ECO:0000313" key="2">
    <source>
        <dbReference type="EMBL" id="KAF9943867.1"/>
    </source>
</evidence>
<feature type="non-terminal residue" evidence="2">
    <location>
        <position position="174"/>
    </location>
</feature>
<dbReference type="CDD" id="cd00130">
    <property type="entry name" value="PAS"/>
    <property type="match status" value="1"/>
</dbReference>
<dbReference type="SMART" id="SM00091">
    <property type="entry name" value="PAS"/>
    <property type="match status" value="1"/>
</dbReference>
<protein>
    <recommendedName>
        <fullName evidence="1">PAS domain-containing protein</fullName>
    </recommendedName>
</protein>
<name>A0A9P6LUI2_MORAP</name>
<dbReference type="PROSITE" id="PS50112">
    <property type="entry name" value="PAS"/>
    <property type="match status" value="1"/>
</dbReference>
<reference evidence="2" key="1">
    <citation type="journal article" date="2020" name="Fungal Divers.">
        <title>Resolving the Mortierellaceae phylogeny through synthesis of multi-gene phylogenetics and phylogenomics.</title>
        <authorList>
            <person name="Vandepol N."/>
            <person name="Liber J."/>
            <person name="Desiro A."/>
            <person name="Na H."/>
            <person name="Kennedy M."/>
            <person name="Barry K."/>
            <person name="Grigoriev I.V."/>
            <person name="Miller A.N."/>
            <person name="O'Donnell K."/>
            <person name="Stajich J.E."/>
            <person name="Bonito G."/>
        </authorList>
    </citation>
    <scope>NUCLEOTIDE SEQUENCE</scope>
    <source>
        <strain evidence="2">CK1249</strain>
    </source>
</reference>
<keyword evidence="3" id="KW-1185">Reference proteome</keyword>
<dbReference type="AlphaFoldDB" id="A0A9P6LUI2"/>
<proteinExistence type="predicted"/>
<evidence type="ECO:0000313" key="3">
    <source>
        <dbReference type="Proteomes" id="UP000738359"/>
    </source>
</evidence>
<accession>A0A9P6LUI2</accession>